<evidence type="ECO:0000256" key="1">
    <source>
        <dbReference type="ARBA" id="ARBA00022969"/>
    </source>
</evidence>
<gene>
    <name evidence="2" type="primary">sspO</name>
    <name evidence="4" type="ORF">BMMGA3_07250</name>
</gene>
<dbReference type="AlphaFoldDB" id="A0A068LWG7"/>
<dbReference type="GO" id="GO:0030435">
    <property type="term" value="P:sporulation resulting in formation of a cellular spore"/>
    <property type="evidence" value="ECO:0007669"/>
    <property type="project" value="UniProtKB-KW"/>
</dbReference>
<dbReference type="InterPro" id="IPR012613">
    <property type="entry name" value="SASP_SspO"/>
</dbReference>
<protein>
    <recommendedName>
        <fullName evidence="2">Small, acid-soluble spore protein O</fullName>
        <shortName evidence="2">SASP O</shortName>
    </recommendedName>
</protein>
<comment type="similarity">
    <text evidence="2">Belongs to the SspO family.</text>
</comment>
<reference evidence="4 5" key="1">
    <citation type="journal article" date="2015" name="BMC Genomics">
        <title>Transcriptome analysis of thermophilic methylotrophic Bacillus methanolicus MGA3 using RNA-sequencing provides detailed insights into its previously uncharted transcriptional landscape.</title>
        <authorList>
            <person name="Irla M."/>
            <person name="Neshat A."/>
            <person name="Brautaset T."/>
            <person name="Ruckert C."/>
            <person name="Kalinowski J."/>
            <person name="Wendisch V.F."/>
        </authorList>
    </citation>
    <scope>NUCLEOTIDE SEQUENCE [LARGE SCALE GENOMIC DNA]</scope>
    <source>
        <strain evidence="5">MGA3 / ATCC 53907</strain>
    </source>
</reference>
<comment type="induction">
    <text evidence="2">Expressed only in the forespore compartment of sporulating cells.</text>
</comment>
<evidence type="ECO:0000256" key="3">
    <source>
        <dbReference type="SAM" id="MobiDB-lite"/>
    </source>
</evidence>
<dbReference type="Proteomes" id="UP000027602">
    <property type="component" value="Chromosome"/>
</dbReference>
<evidence type="ECO:0000313" key="4">
    <source>
        <dbReference type="EMBL" id="AIE59867.1"/>
    </source>
</evidence>
<evidence type="ECO:0000313" key="5">
    <source>
        <dbReference type="Proteomes" id="UP000027602"/>
    </source>
</evidence>
<proteinExistence type="evidence at transcript level"/>
<keyword evidence="5" id="KW-1185">Reference proteome</keyword>
<dbReference type="GO" id="GO:0042601">
    <property type="term" value="C:endospore-forming forespore"/>
    <property type="evidence" value="ECO:0007669"/>
    <property type="project" value="InterPro"/>
</dbReference>
<accession>A0A068LWG7</accession>
<dbReference type="KEGG" id="bmet:BMMGA3_07250"/>
<organism evidence="4 5">
    <name type="scientific">Bacillus methanolicus (strain MGA3 / ATCC 53907)</name>
    <dbReference type="NCBI Taxonomy" id="796606"/>
    <lineage>
        <taxon>Bacteria</taxon>
        <taxon>Bacillati</taxon>
        <taxon>Bacillota</taxon>
        <taxon>Bacilli</taxon>
        <taxon>Bacillales</taxon>
        <taxon>Bacillaceae</taxon>
        <taxon>Bacillus</taxon>
    </lineage>
</organism>
<dbReference type="STRING" id="796606.BMMGA3_07250"/>
<dbReference type="eggNOG" id="ENOG5033BZS">
    <property type="taxonomic scope" value="Bacteria"/>
</dbReference>
<keyword evidence="1 2" id="KW-0749">Sporulation</keyword>
<sequence>MSCKDRIGLVVMVEKYFSCMSGCQVEKISTDEGDHMVQRKANHIRPGMNNAAGQGKGAGYNEEFSNEPLTEAQKQNNKKRKKNQ</sequence>
<dbReference type="EMBL" id="CP007739">
    <property type="protein sequence ID" value="AIE59867.1"/>
    <property type="molecule type" value="Genomic_DNA"/>
</dbReference>
<dbReference type="HOGENOM" id="CLU_2520721_0_0_9"/>
<name>A0A068LWG7_BACMM</name>
<comment type="subcellular location">
    <subcellularLocation>
        <location evidence="2">Spore core</location>
    </subcellularLocation>
</comment>
<dbReference type="HAMAP" id="MF_00665">
    <property type="entry name" value="SspO"/>
    <property type="match status" value="1"/>
</dbReference>
<dbReference type="NCBIfam" id="TIGR02864">
    <property type="entry name" value="spore_sspO"/>
    <property type="match status" value="1"/>
</dbReference>
<feature type="region of interest" description="Disordered" evidence="3">
    <location>
        <begin position="43"/>
        <end position="84"/>
    </location>
</feature>
<dbReference type="GO" id="GO:0030436">
    <property type="term" value="P:asexual sporulation"/>
    <property type="evidence" value="ECO:0007669"/>
    <property type="project" value="UniProtKB-UniRule"/>
</dbReference>
<evidence type="ECO:0000256" key="2">
    <source>
        <dbReference type="HAMAP-Rule" id="MF_00665"/>
    </source>
</evidence>
<dbReference type="Pfam" id="PF08175">
    <property type="entry name" value="SspO"/>
    <property type="match status" value="1"/>
</dbReference>